<keyword evidence="1" id="KW-0812">Transmembrane</keyword>
<evidence type="ECO:0000313" key="5">
    <source>
        <dbReference type="EMBL" id="TEW65976.1"/>
    </source>
</evidence>
<dbReference type="OrthoDB" id="1099963at2"/>
<dbReference type="FunFam" id="2.60.120.1440:FF:000001">
    <property type="entry name" value="Putative anti-sigma factor"/>
    <property type="match status" value="1"/>
</dbReference>
<keyword evidence="7" id="KW-1185">Reference proteome</keyword>
<feature type="domain" description="Protein FecR C-terminal" evidence="3">
    <location>
        <begin position="312"/>
        <end position="378"/>
    </location>
</feature>
<dbReference type="Pfam" id="PF16344">
    <property type="entry name" value="FecR_C"/>
    <property type="match status" value="1"/>
</dbReference>
<organism evidence="5 6">
    <name type="scientific">Mucilaginibacter phyllosphaerae</name>
    <dbReference type="NCBI Taxonomy" id="1812349"/>
    <lineage>
        <taxon>Bacteria</taxon>
        <taxon>Pseudomonadati</taxon>
        <taxon>Bacteroidota</taxon>
        <taxon>Sphingobacteriia</taxon>
        <taxon>Sphingobacteriales</taxon>
        <taxon>Sphingobacteriaceae</taxon>
        <taxon>Mucilaginibacter</taxon>
    </lineage>
</organism>
<gene>
    <name evidence="5" type="ORF">E2R65_12670</name>
    <name evidence="4" type="ORF">GGR35_001826</name>
</gene>
<dbReference type="Proteomes" id="UP000297248">
    <property type="component" value="Unassembled WGS sequence"/>
</dbReference>
<comment type="caution">
    <text evidence="5">The sequence shown here is derived from an EMBL/GenBank/DDBJ whole genome shotgun (WGS) entry which is preliminary data.</text>
</comment>
<keyword evidence="1" id="KW-0472">Membrane</keyword>
<evidence type="ECO:0000313" key="7">
    <source>
        <dbReference type="Proteomes" id="UP000583101"/>
    </source>
</evidence>
<evidence type="ECO:0000313" key="6">
    <source>
        <dbReference type="Proteomes" id="UP000297248"/>
    </source>
</evidence>
<accession>A0A4Y8ADG1</accession>
<dbReference type="EMBL" id="JACIEG010000003">
    <property type="protein sequence ID" value="MBB3969223.1"/>
    <property type="molecule type" value="Genomic_DNA"/>
</dbReference>
<dbReference type="PANTHER" id="PTHR30273">
    <property type="entry name" value="PERIPLASMIC SIGNAL SENSOR AND SIGMA FACTOR ACTIVATOR FECR-RELATED"/>
    <property type="match status" value="1"/>
</dbReference>
<reference evidence="5" key="2">
    <citation type="submission" date="2019-03" db="EMBL/GenBank/DDBJ databases">
        <authorList>
            <person name="Yan Y.-Q."/>
            <person name="Du Z.-J."/>
        </authorList>
    </citation>
    <scope>NUCLEOTIDE SEQUENCE</scope>
    <source>
        <strain evidence="5">PP-F2FG21</strain>
    </source>
</reference>
<dbReference type="GO" id="GO:0016989">
    <property type="term" value="F:sigma factor antagonist activity"/>
    <property type="evidence" value="ECO:0007669"/>
    <property type="project" value="TreeGrafter"/>
</dbReference>
<feature type="transmembrane region" description="Helical" evidence="1">
    <location>
        <begin position="71"/>
        <end position="92"/>
    </location>
</feature>
<protein>
    <submittedName>
        <fullName evidence="5">DUF4974 domain-containing protein</fullName>
    </submittedName>
</protein>
<feature type="domain" description="FecR protein" evidence="2">
    <location>
        <begin position="173"/>
        <end position="268"/>
    </location>
</feature>
<dbReference type="InterPro" id="IPR032508">
    <property type="entry name" value="FecR_C"/>
</dbReference>
<reference evidence="4 7" key="3">
    <citation type="submission" date="2020-08" db="EMBL/GenBank/DDBJ databases">
        <title>Genomic Encyclopedia of Type Strains, Phase IV (KMG-IV): sequencing the most valuable type-strain genomes for metagenomic binning, comparative biology and taxonomic classification.</title>
        <authorList>
            <person name="Goeker M."/>
        </authorList>
    </citation>
    <scope>NUCLEOTIDE SEQUENCE [LARGE SCALE GENOMIC DNA]</scope>
    <source>
        <strain evidence="4 7">DSM 100995</strain>
    </source>
</reference>
<dbReference type="EMBL" id="SNQG01000004">
    <property type="protein sequence ID" value="TEW65976.1"/>
    <property type="molecule type" value="Genomic_DNA"/>
</dbReference>
<dbReference type="Gene3D" id="2.60.120.1440">
    <property type="match status" value="1"/>
</dbReference>
<dbReference type="Pfam" id="PF04773">
    <property type="entry name" value="FecR"/>
    <property type="match status" value="1"/>
</dbReference>
<evidence type="ECO:0000259" key="2">
    <source>
        <dbReference type="Pfam" id="PF04773"/>
    </source>
</evidence>
<dbReference type="RefSeq" id="WP_134336839.1">
    <property type="nucleotide sequence ID" value="NZ_BMCZ01000002.1"/>
</dbReference>
<dbReference type="PANTHER" id="PTHR30273:SF2">
    <property type="entry name" value="PROTEIN FECR"/>
    <property type="match status" value="1"/>
</dbReference>
<evidence type="ECO:0000256" key="1">
    <source>
        <dbReference type="SAM" id="Phobius"/>
    </source>
</evidence>
<dbReference type="InterPro" id="IPR006860">
    <property type="entry name" value="FecR"/>
</dbReference>
<dbReference type="AlphaFoldDB" id="A0A4Y8ADG1"/>
<evidence type="ECO:0000313" key="4">
    <source>
        <dbReference type="EMBL" id="MBB3969223.1"/>
    </source>
</evidence>
<evidence type="ECO:0000259" key="3">
    <source>
        <dbReference type="Pfam" id="PF16344"/>
    </source>
</evidence>
<proteinExistence type="predicted"/>
<name>A0A4Y8ADG1_9SPHI</name>
<dbReference type="Proteomes" id="UP000583101">
    <property type="component" value="Unassembled WGS sequence"/>
</dbReference>
<dbReference type="InterPro" id="IPR012373">
    <property type="entry name" value="Ferrdict_sens_TM"/>
</dbReference>
<keyword evidence="1" id="KW-1133">Transmembrane helix</keyword>
<reference evidence="5 6" key="1">
    <citation type="journal article" date="2016" name="Int. J. Syst. Evol. Microbiol.">
        <title>Proposal of Mucilaginibacter phyllosphaerae sp. nov. isolated from the phyllosphere of Galium album.</title>
        <authorList>
            <person name="Aydogan E.L."/>
            <person name="Busse H.J."/>
            <person name="Moser G."/>
            <person name="Muller C."/>
            <person name="Kampfer P."/>
            <person name="Glaeser S.P."/>
        </authorList>
    </citation>
    <scope>NUCLEOTIDE SEQUENCE [LARGE SCALE GENOMIC DNA]</scope>
    <source>
        <strain evidence="5 6">PP-F2FG21</strain>
    </source>
</reference>
<dbReference type="Gene3D" id="3.55.50.30">
    <property type="match status" value="1"/>
</dbReference>
<sequence>MQDDHYRLLVKRYLEKKSGADELEVFAHLLNEGKLDKYLQEAMDADISAITNGETDVVKTLGSKKNNWLPWLKIVSAASVLLILSAGLYIYLKPAKHLSVAKQLVKKDFTPGSNKAILTLANGSQINLSDVKNGVLAQQGAAYINKSARGNITYQAANTPSTVTTPAAALLNTISTPKGGQYQVTLPDGTHAWLNAASSIRFPAVFSGTERKVAITGEVYFEVTKNKHKPFIVTCANQQLTVLGTHFNVNAYADEKAIKTTLLEGSVNVTNGTRAVILKPGQQSKLSADDNSLLVTDNADTEEATAWKNGMFLFNQADIKTVMSQISRWYDVDVKFEGPLPADHYRGKISRNVNASKVLSILELSGIKFKIEGKTIIVK</sequence>